<dbReference type="EMBL" id="UGXT01000002">
    <property type="protein sequence ID" value="SUH37551.1"/>
    <property type="molecule type" value="Genomic_DNA"/>
</dbReference>
<organism evidence="1 2">
    <name type="scientific">Salmonella enterica I</name>
    <dbReference type="NCBI Taxonomy" id="59201"/>
    <lineage>
        <taxon>Bacteria</taxon>
        <taxon>Pseudomonadati</taxon>
        <taxon>Pseudomonadota</taxon>
        <taxon>Gammaproteobacteria</taxon>
        <taxon>Enterobacterales</taxon>
        <taxon>Enterobacteriaceae</taxon>
        <taxon>Salmonella</taxon>
    </lineage>
</organism>
<evidence type="ECO:0000313" key="1">
    <source>
        <dbReference type="EMBL" id="SUH37551.1"/>
    </source>
</evidence>
<sequence>MFIQILLLEDTHADGVTVFAVNEELMNQLAFYPKPEFTVDVNRFSFSLSTIKYNYRD</sequence>
<dbReference type="AlphaFoldDB" id="A0A379WUW4"/>
<evidence type="ECO:0000313" key="2">
    <source>
        <dbReference type="Proteomes" id="UP000254712"/>
    </source>
</evidence>
<reference evidence="1 2" key="1">
    <citation type="submission" date="2018-06" db="EMBL/GenBank/DDBJ databases">
        <authorList>
            <consortium name="Pathogen Informatics"/>
            <person name="Doyle S."/>
        </authorList>
    </citation>
    <scope>NUCLEOTIDE SEQUENCE [LARGE SCALE GENOMIC DNA]</scope>
    <source>
        <strain evidence="1 2">NCTC8261</strain>
    </source>
</reference>
<protein>
    <submittedName>
        <fullName evidence="1">Uncharacterized protein</fullName>
    </submittedName>
</protein>
<dbReference type="Proteomes" id="UP000254712">
    <property type="component" value="Unassembled WGS sequence"/>
</dbReference>
<gene>
    <name evidence="1" type="ORF">NCTC8261_03850</name>
</gene>
<proteinExistence type="predicted"/>
<name>A0A379WUW4_SALET</name>
<accession>A0A379WUW4</accession>